<protein>
    <submittedName>
        <fullName evidence="1">Uncharacterized protein</fullName>
    </submittedName>
</protein>
<accession>A0A194QNX0</accession>
<dbReference type="AlphaFoldDB" id="A0A194QNX0"/>
<dbReference type="STRING" id="76193.A0A194QNX0"/>
<sequence length="245" mass="27424">MYERATRCLSERGGAGVRRKWLAAALACLRLARPEHAFIARPAHAATPTTPTAPTAPTTMLDAQVPNIRSKALQVIGPEELAAELRAEDPESVDPVQQALQRHEPIDFDYLYPNLKNADVETLLAVTKRAISTEQFLPRWFLLRFMLLINLKNDYNFFYGFIIYNKDGNLVHAALHALGPGTPQQPRAAPLALADLLLAELDTHQHLPQYKELHDDLQLLVKEYTAAAVRISENIKLTLQFTSVN</sequence>
<reference evidence="1 2" key="1">
    <citation type="journal article" date="2015" name="Nat. Commun.">
        <title>Outbred genome sequencing and CRISPR/Cas9 gene editing in butterflies.</title>
        <authorList>
            <person name="Li X."/>
            <person name="Fan D."/>
            <person name="Zhang W."/>
            <person name="Liu G."/>
            <person name="Zhang L."/>
            <person name="Zhao L."/>
            <person name="Fang X."/>
            <person name="Chen L."/>
            <person name="Dong Y."/>
            <person name="Chen Y."/>
            <person name="Ding Y."/>
            <person name="Zhao R."/>
            <person name="Feng M."/>
            <person name="Zhu Y."/>
            <person name="Feng Y."/>
            <person name="Jiang X."/>
            <person name="Zhu D."/>
            <person name="Xiang H."/>
            <person name="Feng X."/>
            <person name="Li S."/>
            <person name="Wang J."/>
            <person name="Zhang G."/>
            <person name="Kronforst M.R."/>
            <person name="Wang W."/>
        </authorList>
    </citation>
    <scope>NUCLEOTIDE SEQUENCE [LARGE SCALE GENOMIC DNA]</scope>
    <source>
        <strain evidence="1">Ya'a_city_454_Pm</strain>
        <tissue evidence="1">Whole body</tissue>
    </source>
</reference>
<proteinExistence type="predicted"/>
<evidence type="ECO:0000313" key="1">
    <source>
        <dbReference type="EMBL" id="KPJ07212.1"/>
    </source>
</evidence>
<dbReference type="EMBL" id="KQ461190">
    <property type="protein sequence ID" value="KPJ07212.1"/>
    <property type="molecule type" value="Genomic_DNA"/>
</dbReference>
<evidence type="ECO:0000313" key="2">
    <source>
        <dbReference type="Proteomes" id="UP000053240"/>
    </source>
</evidence>
<keyword evidence="2" id="KW-1185">Reference proteome</keyword>
<gene>
    <name evidence="1" type="ORF">RR48_07628</name>
</gene>
<dbReference type="Proteomes" id="UP000053240">
    <property type="component" value="Unassembled WGS sequence"/>
</dbReference>
<name>A0A194QNX0_PAPMA</name>
<dbReference type="InParanoid" id="A0A194QNX0"/>
<organism evidence="1 2">
    <name type="scientific">Papilio machaon</name>
    <name type="common">Old World swallowtail butterfly</name>
    <dbReference type="NCBI Taxonomy" id="76193"/>
    <lineage>
        <taxon>Eukaryota</taxon>
        <taxon>Metazoa</taxon>
        <taxon>Ecdysozoa</taxon>
        <taxon>Arthropoda</taxon>
        <taxon>Hexapoda</taxon>
        <taxon>Insecta</taxon>
        <taxon>Pterygota</taxon>
        <taxon>Neoptera</taxon>
        <taxon>Endopterygota</taxon>
        <taxon>Lepidoptera</taxon>
        <taxon>Glossata</taxon>
        <taxon>Ditrysia</taxon>
        <taxon>Papilionoidea</taxon>
        <taxon>Papilionidae</taxon>
        <taxon>Papilioninae</taxon>
        <taxon>Papilio</taxon>
    </lineage>
</organism>